<dbReference type="EMBL" id="LPUR01000018">
    <property type="protein sequence ID" value="KXH79709.1"/>
    <property type="molecule type" value="Genomic_DNA"/>
</dbReference>
<dbReference type="OrthoDB" id="1190677at2"/>
<protein>
    <recommendedName>
        <fullName evidence="3">Bacteriocin</fullName>
    </recommendedName>
</protein>
<name>A0A135W4E0_9FLAO</name>
<reference evidence="1 2" key="2">
    <citation type="journal article" date="2016" name="Genome Announc.">
        <title>Draft Genome Sequence of a Biocontrol Rhizobacterium, Chryseobacterium kwangjuense Strain KJ1R5, Isolated from Pepper (Capsicum annuum).</title>
        <authorList>
            <person name="Jeong J.J."/>
            <person name="Park H."/>
            <person name="Park B.H."/>
            <person name="Mannaa M."/>
            <person name="Sang M.K."/>
            <person name="Choi I.G."/>
            <person name="Kim K.D."/>
        </authorList>
    </citation>
    <scope>NUCLEOTIDE SEQUENCE [LARGE SCALE GENOMIC DNA]</scope>
    <source>
        <strain evidence="1 2">KJ1R5</strain>
    </source>
</reference>
<dbReference type="RefSeq" id="WP_062653442.1">
    <property type="nucleotide sequence ID" value="NZ_LPUR01000018.1"/>
</dbReference>
<accession>A0A135W4E0</accession>
<evidence type="ECO:0000313" key="1">
    <source>
        <dbReference type="EMBL" id="KXH79709.1"/>
    </source>
</evidence>
<organism evidence="1 2">
    <name type="scientific">Chryseobacterium kwangjuense</name>
    <dbReference type="NCBI Taxonomy" id="267125"/>
    <lineage>
        <taxon>Bacteria</taxon>
        <taxon>Pseudomonadati</taxon>
        <taxon>Bacteroidota</taxon>
        <taxon>Flavobacteriia</taxon>
        <taxon>Flavobacteriales</taxon>
        <taxon>Weeksellaceae</taxon>
        <taxon>Chryseobacterium group</taxon>
        <taxon>Chryseobacterium</taxon>
    </lineage>
</organism>
<evidence type="ECO:0000313" key="2">
    <source>
        <dbReference type="Proteomes" id="UP000070513"/>
    </source>
</evidence>
<gene>
    <name evidence="1" type="ORF">AU378_20335</name>
</gene>
<proteinExistence type="predicted"/>
<dbReference type="Proteomes" id="UP000070513">
    <property type="component" value="Unassembled WGS sequence"/>
</dbReference>
<sequence length="71" mass="7777">MKNLKGKLLSRNEQKLLNGGGHINCQSYTCEAEYTDGTCETFTVCAGSLQQARVSVISGHANVWNVTCRQI</sequence>
<dbReference type="AlphaFoldDB" id="A0A135W4E0"/>
<comment type="caution">
    <text evidence="1">The sequence shown here is derived from an EMBL/GenBank/DDBJ whole genome shotgun (WGS) entry which is preliminary data.</text>
</comment>
<reference evidence="2" key="1">
    <citation type="submission" date="2015-12" db="EMBL/GenBank/DDBJ databases">
        <title>Genome sequence of a biocontrol rhizobacterium Chryseobacterium kwangjuense strain KJ1R5 isolated from pepper (Capsicum annuum L.).</title>
        <authorList>
            <person name="Jeong J.-J."/>
            <person name="Park H."/>
            <person name="Mannaa M."/>
            <person name="Sang M.K."/>
            <person name="Choi I.-G."/>
            <person name="Kim K.D."/>
        </authorList>
    </citation>
    <scope>NUCLEOTIDE SEQUENCE [LARGE SCALE GENOMIC DNA]</scope>
    <source>
        <strain evidence="2">KJ1R5</strain>
    </source>
</reference>
<evidence type="ECO:0008006" key="3">
    <source>
        <dbReference type="Google" id="ProtNLM"/>
    </source>
</evidence>